<name>A0A0F9NHF6_9ZZZZ</name>
<protein>
    <submittedName>
        <fullName evidence="1">Uncharacterized protein</fullName>
    </submittedName>
</protein>
<proteinExistence type="predicted"/>
<organism evidence="1">
    <name type="scientific">marine sediment metagenome</name>
    <dbReference type="NCBI Taxonomy" id="412755"/>
    <lineage>
        <taxon>unclassified sequences</taxon>
        <taxon>metagenomes</taxon>
        <taxon>ecological metagenomes</taxon>
    </lineage>
</organism>
<dbReference type="EMBL" id="LAZR01004143">
    <property type="protein sequence ID" value="KKN11357.1"/>
    <property type="molecule type" value="Genomic_DNA"/>
</dbReference>
<evidence type="ECO:0000313" key="1">
    <source>
        <dbReference type="EMBL" id="KKN11357.1"/>
    </source>
</evidence>
<accession>A0A0F9NHF6</accession>
<gene>
    <name evidence="1" type="ORF">LCGC14_1027390</name>
</gene>
<dbReference type="AlphaFoldDB" id="A0A0F9NHF6"/>
<reference evidence="1" key="1">
    <citation type="journal article" date="2015" name="Nature">
        <title>Complex archaea that bridge the gap between prokaryotes and eukaryotes.</title>
        <authorList>
            <person name="Spang A."/>
            <person name="Saw J.H."/>
            <person name="Jorgensen S.L."/>
            <person name="Zaremba-Niedzwiedzka K."/>
            <person name="Martijn J."/>
            <person name="Lind A.E."/>
            <person name="van Eijk R."/>
            <person name="Schleper C."/>
            <person name="Guy L."/>
            <person name="Ettema T.J."/>
        </authorList>
    </citation>
    <scope>NUCLEOTIDE SEQUENCE</scope>
</reference>
<comment type="caution">
    <text evidence="1">The sequence shown here is derived from an EMBL/GenBank/DDBJ whole genome shotgun (WGS) entry which is preliminary data.</text>
</comment>
<sequence length="57" mass="6440">MFYCEKCRAKADWPTGLRGFPSSLGTCEVCDKGNQECYDVPSRLLPDPKKSAKTRVR</sequence>